<protein>
    <submittedName>
        <fullName evidence="2">Uncharacterized protein</fullName>
    </submittedName>
</protein>
<keyword evidence="1" id="KW-1133">Transmembrane helix</keyword>
<feature type="transmembrane region" description="Helical" evidence="1">
    <location>
        <begin position="184"/>
        <end position="202"/>
    </location>
</feature>
<evidence type="ECO:0000313" key="2">
    <source>
        <dbReference type="EMBL" id="SBS94500.1"/>
    </source>
</evidence>
<keyword evidence="1" id="KW-0812">Transmembrane</keyword>
<dbReference type="VEuPathDB" id="PlasmoDB:PmUG01_06010900"/>
<name>A0A1A8WT40_PLAMA</name>
<evidence type="ECO:0000313" key="3">
    <source>
        <dbReference type="Proteomes" id="UP000078597"/>
    </source>
</evidence>
<dbReference type="InterPro" id="IPR039720">
    <property type="entry name" value="TMEM94"/>
</dbReference>
<organism evidence="2 3">
    <name type="scientific">Plasmodium malariae</name>
    <dbReference type="NCBI Taxonomy" id="5858"/>
    <lineage>
        <taxon>Eukaryota</taxon>
        <taxon>Sar</taxon>
        <taxon>Alveolata</taxon>
        <taxon>Apicomplexa</taxon>
        <taxon>Aconoidasida</taxon>
        <taxon>Haemosporida</taxon>
        <taxon>Plasmodiidae</taxon>
        <taxon>Plasmodium</taxon>
        <taxon>Plasmodium (Plasmodium)</taxon>
    </lineage>
</organism>
<accession>A0A1A8WT40</accession>
<keyword evidence="1" id="KW-0472">Membrane</keyword>
<reference evidence="3" key="1">
    <citation type="submission" date="2016-05" db="EMBL/GenBank/DDBJ databases">
        <authorList>
            <person name="Naeem Raeece"/>
        </authorList>
    </citation>
    <scope>NUCLEOTIDE SEQUENCE [LARGE SCALE GENOMIC DNA]</scope>
</reference>
<evidence type="ECO:0000256" key="1">
    <source>
        <dbReference type="SAM" id="Phobius"/>
    </source>
</evidence>
<dbReference type="AlphaFoldDB" id="A0A1A8WT40"/>
<dbReference type="Proteomes" id="UP000078597">
    <property type="component" value="Unassembled WGS sequence"/>
</dbReference>
<proteinExistence type="predicted"/>
<dbReference type="EMBL" id="FLQW01002901">
    <property type="protein sequence ID" value="SBS94500.1"/>
    <property type="molecule type" value="Genomic_DNA"/>
</dbReference>
<gene>
    <name evidence="2" type="ORF">PMALA_043520</name>
</gene>
<dbReference type="PANTHER" id="PTHR13219">
    <property type="entry name" value="TRANSMEMBRANE PROTEIN 94"/>
    <property type="match status" value="1"/>
</dbReference>
<dbReference type="PANTHER" id="PTHR13219:SF6">
    <property type="entry name" value="TRANSMEMBRANE PROTEIN 94"/>
    <property type="match status" value="1"/>
</dbReference>
<sequence>MRKCTTTPLCFFVTDNNECLNKIDEAEKILSPRNFIKNKKDDIHFNYLCNSNFIFILRNKKWELLPTNLLIKQDVFLLRAGDLIPCRCVEYNINNNEYGREYEKHEVFMPMDKYKISVNLLTKYCKDEKREYLPSFHLYSFVSYDNVSISTIKRYIEDKTSKNKNSKNKGKLRNVILTERIHRFYIYTWTILFFISSLSTVIR</sequence>